<comment type="subcellular location">
    <subcellularLocation>
        <location evidence="1">Periplasm</location>
    </subcellularLocation>
</comment>
<dbReference type="CDD" id="cd01008">
    <property type="entry name" value="PBP2_NrtA_SsuA_CpmA_like"/>
    <property type="match status" value="1"/>
</dbReference>
<feature type="signal peptide" evidence="4">
    <location>
        <begin position="1"/>
        <end position="23"/>
    </location>
</feature>
<proteinExistence type="predicted"/>
<evidence type="ECO:0000256" key="3">
    <source>
        <dbReference type="ARBA" id="ARBA00022729"/>
    </source>
</evidence>
<feature type="domain" description="SsuA/THI5-like" evidence="5">
    <location>
        <begin position="55"/>
        <end position="250"/>
    </location>
</feature>
<reference evidence="6 7" key="1">
    <citation type="submission" date="2017-12" db="EMBL/GenBank/DDBJ databases">
        <title>Anaerobic carbon monoxide metabolism by Pleomorphomonas carboxyditropha sp. nov., a new mesophilic hydrogenogenic carboxidotroph.</title>
        <authorList>
            <person name="Esquivel-Elizondo S."/>
            <person name="Krajmalnik-Brown R."/>
        </authorList>
    </citation>
    <scope>NUCLEOTIDE SEQUENCE [LARGE SCALE GENOMIC DNA]</scope>
    <source>
        <strain evidence="6 7">R5-392</strain>
    </source>
</reference>
<evidence type="ECO:0000256" key="2">
    <source>
        <dbReference type="ARBA" id="ARBA00022448"/>
    </source>
</evidence>
<evidence type="ECO:0000256" key="1">
    <source>
        <dbReference type="ARBA" id="ARBA00004418"/>
    </source>
</evidence>
<name>A0A1I4QMC9_9HYPH</name>
<sequence>MKPFVRLALAAACVAGTLSSAVAADPATLRVTYVTAPFNVPSIVERHEGILEVDFGAKGIKIERPEITSGAKQTEAIAAGAIDVASVLGGASAILAKANGVDIRVIAVYARSPKAFALMTRTDGPAALADLKGKKIAGPKGTTLHQLLVAALASAGLTINDVDYINMDLPTARAALLSGEIDVATLAGNNAIAVEKAGGKTLTTGEGLIHPTTVMAAAGEFIDAHPDLVEAYLAAHRKALDFLATKPDEALKIAAEEQKISIEDAKAQLPLYDFTPTLTDADVANLEADQTFMVDNGMLPKDRAIDIRKNLVAPIAFSTK</sequence>
<dbReference type="NCBIfam" id="TIGR01728">
    <property type="entry name" value="SsuA_fam"/>
    <property type="match status" value="1"/>
</dbReference>
<dbReference type="AlphaFoldDB" id="A0A1I4QMC9"/>
<accession>A0A1I4QMC9</accession>
<dbReference type="RefSeq" id="WP_101287688.1">
    <property type="nucleotide sequence ID" value="NZ_FOUQ01000001.1"/>
</dbReference>
<keyword evidence="2" id="KW-0813">Transport</keyword>
<dbReference type="EMBL" id="PJNW01000002">
    <property type="protein sequence ID" value="PKR90560.1"/>
    <property type="molecule type" value="Genomic_DNA"/>
</dbReference>
<evidence type="ECO:0000313" key="6">
    <source>
        <dbReference type="EMBL" id="PKR90560.1"/>
    </source>
</evidence>
<gene>
    <name evidence="6" type="ORF">CXZ10_04120</name>
</gene>
<dbReference type="InterPro" id="IPR010067">
    <property type="entry name" value="ABC_SsuA_sub-bd"/>
</dbReference>
<keyword evidence="3 4" id="KW-0732">Signal</keyword>
<evidence type="ECO:0000259" key="5">
    <source>
        <dbReference type="Pfam" id="PF09084"/>
    </source>
</evidence>
<dbReference type="GO" id="GO:0016020">
    <property type="term" value="C:membrane"/>
    <property type="evidence" value="ECO:0007669"/>
    <property type="project" value="InterPro"/>
</dbReference>
<evidence type="ECO:0000313" key="7">
    <source>
        <dbReference type="Proteomes" id="UP000233491"/>
    </source>
</evidence>
<organism evidence="6 7">
    <name type="scientific">Pleomorphomonas diazotrophica</name>
    <dbReference type="NCBI Taxonomy" id="1166257"/>
    <lineage>
        <taxon>Bacteria</taxon>
        <taxon>Pseudomonadati</taxon>
        <taxon>Pseudomonadota</taxon>
        <taxon>Alphaproteobacteria</taxon>
        <taxon>Hyphomicrobiales</taxon>
        <taxon>Pleomorphomonadaceae</taxon>
        <taxon>Pleomorphomonas</taxon>
    </lineage>
</organism>
<dbReference type="GO" id="GO:0042626">
    <property type="term" value="F:ATPase-coupled transmembrane transporter activity"/>
    <property type="evidence" value="ECO:0007669"/>
    <property type="project" value="InterPro"/>
</dbReference>
<dbReference type="SUPFAM" id="SSF53850">
    <property type="entry name" value="Periplasmic binding protein-like II"/>
    <property type="match status" value="1"/>
</dbReference>
<protein>
    <submittedName>
        <fullName evidence="6">ABC transporter substrate-binding protein</fullName>
    </submittedName>
</protein>
<comment type="caution">
    <text evidence="6">The sequence shown here is derived from an EMBL/GenBank/DDBJ whole genome shotgun (WGS) entry which is preliminary data.</text>
</comment>
<dbReference type="Pfam" id="PF09084">
    <property type="entry name" value="NMT1"/>
    <property type="match status" value="1"/>
</dbReference>
<feature type="chain" id="PRO_5015065645" evidence="4">
    <location>
        <begin position="24"/>
        <end position="320"/>
    </location>
</feature>
<dbReference type="PANTHER" id="PTHR30024">
    <property type="entry name" value="ALIPHATIC SULFONATES-BINDING PROTEIN-RELATED"/>
    <property type="match status" value="1"/>
</dbReference>
<dbReference type="Gene3D" id="3.40.190.10">
    <property type="entry name" value="Periplasmic binding protein-like II"/>
    <property type="match status" value="2"/>
</dbReference>
<keyword evidence="7" id="KW-1185">Reference proteome</keyword>
<evidence type="ECO:0000256" key="4">
    <source>
        <dbReference type="SAM" id="SignalP"/>
    </source>
</evidence>
<dbReference type="InterPro" id="IPR015168">
    <property type="entry name" value="SsuA/THI5"/>
</dbReference>
<dbReference type="Proteomes" id="UP000233491">
    <property type="component" value="Unassembled WGS sequence"/>
</dbReference>
<dbReference type="OrthoDB" id="8195871at2"/>
<dbReference type="GO" id="GO:0042597">
    <property type="term" value="C:periplasmic space"/>
    <property type="evidence" value="ECO:0007669"/>
    <property type="project" value="UniProtKB-SubCell"/>
</dbReference>